<dbReference type="EMBL" id="QXGD01002530">
    <property type="protein sequence ID" value="KAE9187436.1"/>
    <property type="molecule type" value="Genomic_DNA"/>
</dbReference>
<protein>
    <submittedName>
        <fullName evidence="7">Uncharacterized protein</fullName>
    </submittedName>
</protein>
<accession>A0A6A3W4V6</accession>
<dbReference type="Proteomes" id="UP000460718">
    <property type="component" value="Unassembled WGS sequence"/>
</dbReference>
<evidence type="ECO:0000313" key="6">
    <source>
        <dbReference type="EMBL" id="KAE9086252.1"/>
    </source>
</evidence>
<dbReference type="EMBL" id="QXGB01002657">
    <property type="protein sequence ID" value="KAE9176060.1"/>
    <property type="molecule type" value="Genomic_DNA"/>
</dbReference>
<evidence type="ECO:0000313" key="2">
    <source>
        <dbReference type="EMBL" id="KAE8923893.1"/>
    </source>
</evidence>
<dbReference type="EMBL" id="QXGC01002663">
    <property type="protein sequence ID" value="KAE9183248.1"/>
    <property type="molecule type" value="Genomic_DNA"/>
</dbReference>
<evidence type="ECO:0000313" key="14">
    <source>
        <dbReference type="Proteomes" id="UP000440367"/>
    </source>
</evidence>
<dbReference type="Proteomes" id="UP000441208">
    <property type="component" value="Unassembled WGS sequence"/>
</dbReference>
<evidence type="ECO:0000313" key="15">
    <source>
        <dbReference type="Proteomes" id="UP000440732"/>
    </source>
</evidence>
<evidence type="ECO:0000313" key="5">
    <source>
        <dbReference type="EMBL" id="KAE9076785.1"/>
    </source>
</evidence>
<evidence type="ECO:0000313" key="4">
    <source>
        <dbReference type="EMBL" id="KAE9073213.1"/>
    </source>
</evidence>
<evidence type="ECO:0000256" key="1">
    <source>
        <dbReference type="SAM" id="SignalP"/>
    </source>
</evidence>
<evidence type="ECO:0000313" key="16">
    <source>
        <dbReference type="Proteomes" id="UP000441208"/>
    </source>
</evidence>
<feature type="chain" id="PRO_5036380789" evidence="1">
    <location>
        <begin position="23"/>
        <end position="51"/>
    </location>
</feature>
<evidence type="ECO:0000313" key="11">
    <source>
        <dbReference type="Proteomes" id="UP000429523"/>
    </source>
</evidence>
<name>A0A6A3W4V6_9STRA</name>
<evidence type="ECO:0000313" key="3">
    <source>
        <dbReference type="EMBL" id="KAE8974788.1"/>
    </source>
</evidence>
<dbReference type="Proteomes" id="UP000440732">
    <property type="component" value="Unassembled WGS sequence"/>
</dbReference>
<dbReference type="AlphaFoldDB" id="A0A6A3W4V6"/>
<dbReference type="Proteomes" id="UP000433483">
    <property type="component" value="Unassembled WGS sequence"/>
</dbReference>
<dbReference type="Proteomes" id="UP000429523">
    <property type="component" value="Unassembled WGS sequence"/>
</dbReference>
<dbReference type="EMBL" id="QXGA01003198">
    <property type="protein sequence ID" value="KAE9086252.1"/>
    <property type="molecule type" value="Genomic_DNA"/>
</dbReference>
<comment type="caution">
    <text evidence="7">The sequence shown here is derived from an EMBL/GenBank/DDBJ whole genome shotgun (WGS) entry which is preliminary data.</text>
</comment>
<dbReference type="Proteomes" id="UP000476176">
    <property type="component" value="Unassembled WGS sequence"/>
</dbReference>
<sequence>MRGRGDLTLCCIWCVRAVAGVAAPWSSLGTDLLVLHSTHYILNLRLLKHGS</sequence>
<dbReference type="Proteomes" id="UP000488956">
    <property type="component" value="Unassembled WGS sequence"/>
</dbReference>
<dbReference type="EMBL" id="QXFZ01002470">
    <property type="protein sequence ID" value="KAE9076785.1"/>
    <property type="molecule type" value="Genomic_DNA"/>
</dbReference>
<keyword evidence="12" id="KW-1185">Reference proteome</keyword>
<feature type="signal peptide" evidence="1">
    <location>
        <begin position="1"/>
        <end position="22"/>
    </location>
</feature>
<dbReference type="EMBL" id="QXGF01002650">
    <property type="protein sequence ID" value="KAE8923893.1"/>
    <property type="molecule type" value="Genomic_DNA"/>
</dbReference>
<organism evidence="7 12">
    <name type="scientific">Phytophthora fragariae</name>
    <dbReference type="NCBI Taxonomy" id="53985"/>
    <lineage>
        <taxon>Eukaryota</taxon>
        <taxon>Sar</taxon>
        <taxon>Stramenopiles</taxon>
        <taxon>Oomycota</taxon>
        <taxon>Peronosporomycetes</taxon>
        <taxon>Peronosporales</taxon>
        <taxon>Peronosporaceae</taxon>
        <taxon>Phytophthora</taxon>
    </lineage>
</organism>
<evidence type="ECO:0000313" key="8">
    <source>
        <dbReference type="EMBL" id="KAE9183248.1"/>
    </source>
</evidence>
<evidence type="ECO:0000313" key="7">
    <source>
        <dbReference type="EMBL" id="KAE9176060.1"/>
    </source>
</evidence>
<evidence type="ECO:0000313" key="10">
    <source>
        <dbReference type="EMBL" id="KAE9276431.1"/>
    </source>
</evidence>
<evidence type="ECO:0000313" key="17">
    <source>
        <dbReference type="Proteomes" id="UP000460718"/>
    </source>
</evidence>
<evidence type="ECO:0000313" key="18">
    <source>
        <dbReference type="Proteomes" id="UP000476176"/>
    </source>
</evidence>
<evidence type="ECO:0000313" key="13">
    <source>
        <dbReference type="Proteomes" id="UP000437068"/>
    </source>
</evidence>
<keyword evidence="1" id="KW-0732">Signal</keyword>
<dbReference type="EMBL" id="QXFX01002839">
    <property type="protein sequence ID" value="KAE9073213.1"/>
    <property type="molecule type" value="Genomic_DNA"/>
</dbReference>
<evidence type="ECO:0000313" key="12">
    <source>
        <dbReference type="Proteomes" id="UP000433483"/>
    </source>
</evidence>
<dbReference type="EMBL" id="QXFW01002864">
    <property type="protein sequence ID" value="KAE8974788.1"/>
    <property type="molecule type" value="Genomic_DNA"/>
</dbReference>
<evidence type="ECO:0000313" key="19">
    <source>
        <dbReference type="Proteomes" id="UP000488956"/>
    </source>
</evidence>
<reference evidence="11 12" key="1">
    <citation type="submission" date="2018-08" db="EMBL/GenBank/DDBJ databases">
        <title>Genomic investigation of the strawberry pathogen Phytophthora fragariae indicates pathogenicity is determined by transcriptional variation in three key races.</title>
        <authorList>
            <person name="Adams T.M."/>
            <person name="Armitage A.D."/>
            <person name="Sobczyk M.K."/>
            <person name="Bates H.J."/>
            <person name="Dunwell J.M."/>
            <person name="Nellist C.F."/>
            <person name="Harrison R.J."/>
        </authorList>
    </citation>
    <scope>NUCLEOTIDE SEQUENCE [LARGE SCALE GENOMIC DNA]</scope>
    <source>
        <strain evidence="10 13">A4</strain>
        <strain evidence="9 14">BC-1</strain>
        <strain evidence="8 18">BC-23</strain>
        <strain evidence="7 12">NOV-27</strain>
        <strain evidence="6 15">NOV-5</strain>
        <strain evidence="5 16">NOV-71</strain>
        <strain evidence="2 11">NOV-9</strain>
        <strain evidence="4 19">ONT-3</strain>
        <strain evidence="3 17">SCRP245</strain>
    </source>
</reference>
<evidence type="ECO:0000313" key="9">
    <source>
        <dbReference type="EMBL" id="KAE9187436.1"/>
    </source>
</evidence>
<dbReference type="EMBL" id="QXGE01003205">
    <property type="protein sequence ID" value="KAE9276431.1"/>
    <property type="molecule type" value="Genomic_DNA"/>
</dbReference>
<proteinExistence type="predicted"/>
<dbReference type="Proteomes" id="UP000440367">
    <property type="component" value="Unassembled WGS sequence"/>
</dbReference>
<dbReference type="Proteomes" id="UP000437068">
    <property type="component" value="Unassembled WGS sequence"/>
</dbReference>
<gene>
    <name evidence="10" type="ORF">PF001_g26135</name>
    <name evidence="9" type="ORF">PF002_g25596</name>
    <name evidence="8" type="ORF">PF004_g24003</name>
    <name evidence="7" type="ORF">PF005_g25125</name>
    <name evidence="6" type="ORF">PF006_g26067</name>
    <name evidence="5" type="ORF">PF007_g24494</name>
    <name evidence="2" type="ORF">PF009_g25862</name>
    <name evidence="4" type="ORF">PF010_g25161</name>
    <name evidence="3" type="ORF">PF011_g24734</name>
</gene>